<dbReference type="PANTHER" id="PTHR30069">
    <property type="entry name" value="TONB-DEPENDENT OUTER MEMBRANE RECEPTOR"/>
    <property type="match status" value="1"/>
</dbReference>
<organism evidence="15 16">
    <name type="scientific">OM182 bacterium</name>
    <dbReference type="NCBI Taxonomy" id="2510334"/>
    <lineage>
        <taxon>Bacteria</taxon>
        <taxon>Pseudomonadati</taxon>
        <taxon>Pseudomonadota</taxon>
        <taxon>Gammaproteobacteria</taxon>
        <taxon>OMG group</taxon>
        <taxon>OM182 clade</taxon>
    </lineage>
</organism>
<gene>
    <name evidence="15" type="ORF">EVA69_02005</name>
</gene>
<evidence type="ECO:0000256" key="1">
    <source>
        <dbReference type="ARBA" id="ARBA00004571"/>
    </source>
</evidence>
<dbReference type="Proteomes" id="UP000320404">
    <property type="component" value="Unassembled WGS sequence"/>
</dbReference>
<evidence type="ECO:0000313" key="15">
    <source>
        <dbReference type="EMBL" id="RZO77263.1"/>
    </source>
</evidence>
<dbReference type="InterPro" id="IPR012910">
    <property type="entry name" value="Plug_dom"/>
</dbReference>
<dbReference type="InterPro" id="IPR039426">
    <property type="entry name" value="TonB-dep_rcpt-like"/>
</dbReference>
<evidence type="ECO:0000256" key="8">
    <source>
        <dbReference type="ARBA" id="ARBA00023136"/>
    </source>
</evidence>
<dbReference type="PANTHER" id="PTHR30069:SF53">
    <property type="entry name" value="COLICIN I RECEPTOR-RELATED"/>
    <property type="match status" value="1"/>
</dbReference>
<dbReference type="AlphaFoldDB" id="A0A520S485"/>
<evidence type="ECO:0000256" key="2">
    <source>
        <dbReference type="ARBA" id="ARBA00022448"/>
    </source>
</evidence>
<keyword evidence="6" id="KW-0406">Ion transport</keyword>
<keyword evidence="15" id="KW-0675">Receptor</keyword>
<keyword evidence="9 10" id="KW-0998">Cell outer membrane</keyword>
<proteinExistence type="inferred from homology"/>
<evidence type="ECO:0000256" key="11">
    <source>
        <dbReference type="RuleBase" id="RU003357"/>
    </source>
</evidence>
<evidence type="ECO:0000256" key="5">
    <source>
        <dbReference type="ARBA" id="ARBA00022729"/>
    </source>
</evidence>
<evidence type="ECO:0000256" key="4">
    <source>
        <dbReference type="ARBA" id="ARBA00022692"/>
    </source>
</evidence>
<evidence type="ECO:0000256" key="3">
    <source>
        <dbReference type="ARBA" id="ARBA00022452"/>
    </source>
</evidence>
<dbReference type="Gene3D" id="2.40.170.20">
    <property type="entry name" value="TonB-dependent receptor, beta-barrel domain"/>
    <property type="match status" value="1"/>
</dbReference>
<dbReference type="InterPro" id="IPR000531">
    <property type="entry name" value="Beta-barrel_TonB"/>
</dbReference>
<dbReference type="Gene3D" id="2.170.130.10">
    <property type="entry name" value="TonB-dependent receptor, plug domain"/>
    <property type="match status" value="1"/>
</dbReference>
<dbReference type="SUPFAM" id="SSF56935">
    <property type="entry name" value="Porins"/>
    <property type="match status" value="1"/>
</dbReference>
<evidence type="ECO:0000259" key="14">
    <source>
        <dbReference type="Pfam" id="PF07715"/>
    </source>
</evidence>
<accession>A0A520S485</accession>
<feature type="chain" id="PRO_5021698478" evidence="12">
    <location>
        <begin position="26"/>
        <end position="616"/>
    </location>
</feature>
<comment type="similarity">
    <text evidence="10 11">Belongs to the TonB-dependent receptor family.</text>
</comment>
<keyword evidence="3 10" id="KW-1134">Transmembrane beta strand</keyword>
<dbReference type="InterPro" id="IPR037066">
    <property type="entry name" value="Plug_dom_sf"/>
</dbReference>
<dbReference type="Pfam" id="PF07715">
    <property type="entry name" value="Plug"/>
    <property type="match status" value="1"/>
</dbReference>
<evidence type="ECO:0000256" key="6">
    <source>
        <dbReference type="ARBA" id="ARBA00023065"/>
    </source>
</evidence>
<evidence type="ECO:0000256" key="12">
    <source>
        <dbReference type="SAM" id="SignalP"/>
    </source>
</evidence>
<reference evidence="15 16" key="1">
    <citation type="submission" date="2019-02" db="EMBL/GenBank/DDBJ databases">
        <title>Prokaryotic population dynamics and viral predation in marine succession experiment using metagenomics: the confinement effect.</title>
        <authorList>
            <person name="Haro-Moreno J.M."/>
            <person name="Rodriguez-Valera F."/>
            <person name="Lopez-Perez M."/>
        </authorList>
    </citation>
    <scope>NUCLEOTIDE SEQUENCE [LARGE SCALE GENOMIC DNA]</scope>
    <source>
        <strain evidence="15">MED-G158</strain>
    </source>
</reference>
<comment type="caution">
    <text evidence="15">The sequence shown here is derived from an EMBL/GenBank/DDBJ whole genome shotgun (WGS) entry which is preliminary data.</text>
</comment>
<evidence type="ECO:0000256" key="9">
    <source>
        <dbReference type="ARBA" id="ARBA00023237"/>
    </source>
</evidence>
<keyword evidence="8 10" id="KW-0472">Membrane</keyword>
<feature type="domain" description="TonB-dependent receptor-like beta-barrel" evidence="13">
    <location>
        <begin position="183"/>
        <end position="588"/>
    </location>
</feature>
<evidence type="ECO:0000256" key="7">
    <source>
        <dbReference type="ARBA" id="ARBA00023077"/>
    </source>
</evidence>
<dbReference type="InterPro" id="IPR036942">
    <property type="entry name" value="Beta-barrel_TonB_sf"/>
</dbReference>
<name>A0A520S485_9GAMM</name>
<dbReference type="Pfam" id="PF00593">
    <property type="entry name" value="TonB_dep_Rec_b-barrel"/>
    <property type="match status" value="1"/>
</dbReference>
<feature type="domain" description="TonB-dependent receptor plug" evidence="14">
    <location>
        <begin position="45"/>
        <end position="151"/>
    </location>
</feature>
<evidence type="ECO:0000256" key="10">
    <source>
        <dbReference type="PROSITE-ProRule" id="PRU01360"/>
    </source>
</evidence>
<sequence>MLITFKRTAVTAVVAVATSSPITLAQQSDNLEEIVVTSSRVAIPLRQIGTSVSVMDDFEIDSRGVLNITDLLRQMPATGASNSGGAGKTTLVRIRGEEGFRTLTILDGVRIQDPSGPQIATSFEHLLSDGIGRIEVLRGPQGLAFGADAGGVINISSRSASEGFSASADAQTGRYGTNQLAANIAGRNGAFDYFLAATDFETNGFNSRDSDNTLMDADGYKNTSLHARLGMDITESFRVQLVRHDIDGRNEFDGCFTSTRVEDCSGSNDLSATRIEAEYKGAAFSHSFSYSSTDSDRENFAAGASSFTAAGKLERWEYIGTATELPGFDLVYGADQEEAWNNGRGRGNIGVFLEYLSDFSDAVFFTAGVRHDDNEDFGTNTNYRVSAAYLADLGEGTLKFKTALGTGFRAPSPFEIAYNAGAFAFPPAAGITLQQEESEGWEIGVEYITRTMRLEAVYFDQNVENAIFFDLASFSGYLQDIGQANSRGIELSAEIPITDSLRVTGNYTRNETERPDGTQRLRRPEHLFNLGFLYTGLDGKLNLNGFYRSQANAIDSGNIAIDDFGVFDLTASYQLTEGVRVYSRLENVSDEDYQEIIDYNAAGAAAYIGVNFKLTR</sequence>
<keyword evidence="4 10" id="KW-0812">Transmembrane</keyword>
<feature type="signal peptide" evidence="12">
    <location>
        <begin position="1"/>
        <end position="25"/>
    </location>
</feature>
<evidence type="ECO:0000313" key="16">
    <source>
        <dbReference type="Proteomes" id="UP000320404"/>
    </source>
</evidence>
<dbReference type="GO" id="GO:0015889">
    <property type="term" value="P:cobalamin transport"/>
    <property type="evidence" value="ECO:0007669"/>
    <property type="project" value="TreeGrafter"/>
</dbReference>
<keyword evidence="2 10" id="KW-0813">Transport</keyword>
<protein>
    <submittedName>
        <fullName evidence="15">TonB-dependent receptor</fullName>
    </submittedName>
</protein>
<dbReference type="PROSITE" id="PS52016">
    <property type="entry name" value="TONB_DEPENDENT_REC_3"/>
    <property type="match status" value="1"/>
</dbReference>
<dbReference type="EMBL" id="SHAH01000017">
    <property type="protein sequence ID" value="RZO77263.1"/>
    <property type="molecule type" value="Genomic_DNA"/>
</dbReference>
<keyword evidence="7 11" id="KW-0798">TonB box</keyword>
<evidence type="ECO:0000259" key="13">
    <source>
        <dbReference type="Pfam" id="PF00593"/>
    </source>
</evidence>
<comment type="subcellular location">
    <subcellularLocation>
        <location evidence="1 10">Cell outer membrane</location>
        <topology evidence="1 10">Multi-pass membrane protein</topology>
    </subcellularLocation>
</comment>
<dbReference type="GO" id="GO:0009279">
    <property type="term" value="C:cell outer membrane"/>
    <property type="evidence" value="ECO:0007669"/>
    <property type="project" value="UniProtKB-SubCell"/>
</dbReference>
<dbReference type="GO" id="GO:0006811">
    <property type="term" value="P:monoatomic ion transport"/>
    <property type="evidence" value="ECO:0007669"/>
    <property type="project" value="UniProtKB-KW"/>
</dbReference>
<keyword evidence="5 12" id="KW-0732">Signal</keyword>